<dbReference type="CDD" id="cd08231">
    <property type="entry name" value="MDR_TM0436_like"/>
    <property type="match status" value="1"/>
</dbReference>
<keyword evidence="4" id="KW-0479">Metal-binding</keyword>
<evidence type="ECO:0000313" key="9">
    <source>
        <dbReference type="EMBL" id="TWT98075.1"/>
    </source>
</evidence>
<dbReference type="InterPro" id="IPR013149">
    <property type="entry name" value="ADH-like_C"/>
</dbReference>
<evidence type="ECO:0000259" key="8">
    <source>
        <dbReference type="SMART" id="SM00829"/>
    </source>
</evidence>
<name>A0A5C6AFV0_9BACT</name>
<comment type="caution">
    <text evidence="9">The sequence shown here is derived from an EMBL/GenBank/DDBJ whole genome shotgun (WGS) entry which is preliminary data.</text>
</comment>
<dbReference type="InterPro" id="IPR020843">
    <property type="entry name" value="ER"/>
</dbReference>
<keyword evidence="5" id="KW-0862">Zinc</keyword>
<dbReference type="EC" id="1.1.1.1" evidence="3"/>
<reference evidence="9 10" key="1">
    <citation type="submission" date="2019-02" db="EMBL/GenBank/DDBJ databases">
        <title>Deep-cultivation of Planctomycetes and their phenomic and genomic characterization uncovers novel biology.</title>
        <authorList>
            <person name="Wiegand S."/>
            <person name="Jogler M."/>
            <person name="Boedeker C."/>
            <person name="Pinto D."/>
            <person name="Vollmers J."/>
            <person name="Rivas-Marin E."/>
            <person name="Kohn T."/>
            <person name="Peeters S.H."/>
            <person name="Heuer A."/>
            <person name="Rast P."/>
            <person name="Oberbeckmann S."/>
            <person name="Bunk B."/>
            <person name="Jeske O."/>
            <person name="Meyerdierks A."/>
            <person name="Storesund J.E."/>
            <person name="Kallscheuer N."/>
            <person name="Luecker S."/>
            <person name="Lage O.M."/>
            <person name="Pohl T."/>
            <person name="Merkel B.J."/>
            <person name="Hornburger P."/>
            <person name="Mueller R.-W."/>
            <person name="Bruemmer F."/>
            <person name="Labrenz M."/>
            <person name="Spormann A.M."/>
            <person name="Op Den Camp H."/>
            <person name="Overmann J."/>
            <person name="Amann R."/>
            <person name="Jetten M.S.M."/>
            <person name="Mascher T."/>
            <person name="Medema M.H."/>
            <person name="Devos D.P."/>
            <person name="Kaster A.-K."/>
            <person name="Ovreas L."/>
            <person name="Rohde M."/>
            <person name="Galperin M.Y."/>
            <person name="Jogler C."/>
        </authorList>
    </citation>
    <scope>NUCLEOTIDE SEQUENCE [LARGE SCALE GENOMIC DNA]</scope>
    <source>
        <strain evidence="9 10">Pla108</strain>
    </source>
</reference>
<dbReference type="InterPro" id="IPR011032">
    <property type="entry name" value="GroES-like_sf"/>
</dbReference>
<dbReference type="Proteomes" id="UP000317421">
    <property type="component" value="Unassembled WGS sequence"/>
</dbReference>
<dbReference type="Pfam" id="PF00107">
    <property type="entry name" value="ADH_zinc_N"/>
    <property type="match status" value="1"/>
</dbReference>
<comment type="similarity">
    <text evidence="2">Belongs to the zinc-containing alcohol dehydrogenase family.</text>
</comment>
<organism evidence="9 10">
    <name type="scientific">Botrimarina colliarenosi</name>
    <dbReference type="NCBI Taxonomy" id="2528001"/>
    <lineage>
        <taxon>Bacteria</taxon>
        <taxon>Pseudomonadati</taxon>
        <taxon>Planctomycetota</taxon>
        <taxon>Planctomycetia</taxon>
        <taxon>Pirellulales</taxon>
        <taxon>Lacipirellulaceae</taxon>
        <taxon>Botrimarina</taxon>
    </lineage>
</organism>
<dbReference type="OrthoDB" id="239596at2"/>
<dbReference type="EMBL" id="SJPR01000002">
    <property type="protein sequence ID" value="TWT98075.1"/>
    <property type="molecule type" value="Genomic_DNA"/>
</dbReference>
<keyword evidence="7" id="KW-0520">NAD</keyword>
<accession>A0A5C6AFV0</accession>
<dbReference type="PANTHER" id="PTHR42940:SF3">
    <property type="entry name" value="ALCOHOL DEHYDROGENASE 1-RELATED"/>
    <property type="match status" value="1"/>
</dbReference>
<dbReference type="AlphaFoldDB" id="A0A5C6AFV0"/>
<evidence type="ECO:0000256" key="4">
    <source>
        <dbReference type="ARBA" id="ARBA00022723"/>
    </source>
</evidence>
<proteinExistence type="inferred from homology"/>
<sequence length="367" mass="38224">MPTTARAAVMTAPNRPLALRDFPVPEARPGEVLARITLATICGSDLHTWRGRRHAATPIILGHEAVGVVEQIGSDGLLDRAGRPLSVGDRITWTLHSSCGVCDYCVRYGLPMKCRSVRKFGHESCERPPHLRGALAEKCLLSAGTGLLRVPDSLSDLASAPANCAAATAIAVCDAAGIESADSVLVQGAGALGVYAAGYAATAGCKRVIVTDLSPRRLELARDLGATHVVRIDGQTDAELAAQTRELAGGDGVDAVLGFSGSPAACSSGLDALRVGGVFVEAGCVFPGAVSPIDLSALVSRRLTLRGVHNYALDHLRRAVDFLTESDHRYDCGRVVGETFPLEDVNAAFAAAEKQQSLRIAVAMGAG</sequence>
<protein>
    <recommendedName>
        <fullName evidence="3">alcohol dehydrogenase</fullName>
        <ecNumber evidence="3">1.1.1.1</ecNumber>
    </recommendedName>
</protein>
<dbReference type="PANTHER" id="PTHR42940">
    <property type="entry name" value="ALCOHOL DEHYDROGENASE 1-RELATED"/>
    <property type="match status" value="1"/>
</dbReference>
<dbReference type="GO" id="GO:0005737">
    <property type="term" value="C:cytoplasm"/>
    <property type="evidence" value="ECO:0007669"/>
    <property type="project" value="TreeGrafter"/>
</dbReference>
<dbReference type="SUPFAM" id="SSF50129">
    <property type="entry name" value="GroES-like"/>
    <property type="match status" value="1"/>
</dbReference>
<dbReference type="Gene3D" id="3.90.180.10">
    <property type="entry name" value="Medium-chain alcohol dehydrogenases, catalytic domain"/>
    <property type="match status" value="1"/>
</dbReference>
<dbReference type="SUPFAM" id="SSF51735">
    <property type="entry name" value="NAD(P)-binding Rossmann-fold domains"/>
    <property type="match status" value="1"/>
</dbReference>
<dbReference type="Pfam" id="PF08240">
    <property type="entry name" value="ADH_N"/>
    <property type="match status" value="1"/>
</dbReference>
<dbReference type="SMART" id="SM00829">
    <property type="entry name" value="PKS_ER"/>
    <property type="match status" value="1"/>
</dbReference>
<dbReference type="GO" id="GO:0046872">
    <property type="term" value="F:metal ion binding"/>
    <property type="evidence" value="ECO:0007669"/>
    <property type="project" value="UniProtKB-KW"/>
</dbReference>
<evidence type="ECO:0000256" key="6">
    <source>
        <dbReference type="ARBA" id="ARBA00023002"/>
    </source>
</evidence>
<dbReference type="Gene3D" id="3.40.50.720">
    <property type="entry name" value="NAD(P)-binding Rossmann-like Domain"/>
    <property type="match status" value="1"/>
</dbReference>
<keyword evidence="10" id="KW-1185">Reference proteome</keyword>
<evidence type="ECO:0000256" key="5">
    <source>
        <dbReference type="ARBA" id="ARBA00022833"/>
    </source>
</evidence>
<evidence type="ECO:0000256" key="7">
    <source>
        <dbReference type="ARBA" id="ARBA00023027"/>
    </source>
</evidence>
<feature type="domain" description="Enoyl reductase (ER)" evidence="8">
    <location>
        <begin position="12"/>
        <end position="362"/>
    </location>
</feature>
<comment type="cofactor">
    <cofactor evidence="1">
        <name>Zn(2+)</name>
        <dbReference type="ChEBI" id="CHEBI:29105"/>
    </cofactor>
</comment>
<dbReference type="InterPro" id="IPR036291">
    <property type="entry name" value="NAD(P)-bd_dom_sf"/>
</dbReference>
<evidence type="ECO:0000313" key="10">
    <source>
        <dbReference type="Proteomes" id="UP000317421"/>
    </source>
</evidence>
<evidence type="ECO:0000256" key="2">
    <source>
        <dbReference type="ARBA" id="ARBA00008072"/>
    </source>
</evidence>
<dbReference type="RefSeq" id="WP_146444959.1">
    <property type="nucleotide sequence ID" value="NZ_SJPR01000002.1"/>
</dbReference>
<evidence type="ECO:0000256" key="3">
    <source>
        <dbReference type="ARBA" id="ARBA00013190"/>
    </source>
</evidence>
<keyword evidence="6 9" id="KW-0560">Oxidoreductase</keyword>
<dbReference type="InterPro" id="IPR013154">
    <property type="entry name" value="ADH-like_N"/>
</dbReference>
<gene>
    <name evidence="9" type="primary">tdh</name>
    <name evidence="9" type="ORF">Pla108_22310</name>
</gene>
<dbReference type="GO" id="GO:0004022">
    <property type="term" value="F:alcohol dehydrogenase (NAD+) activity"/>
    <property type="evidence" value="ECO:0007669"/>
    <property type="project" value="UniProtKB-EC"/>
</dbReference>
<evidence type="ECO:0000256" key="1">
    <source>
        <dbReference type="ARBA" id="ARBA00001947"/>
    </source>
</evidence>